<dbReference type="Proteomes" id="UP000003560">
    <property type="component" value="Unassembled WGS sequence"/>
</dbReference>
<organism evidence="2 3">
    <name type="scientific">Collinsella stercoris DSM 13279</name>
    <dbReference type="NCBI Taxonomy" id="445975"/>
    <lineage>
        <taxon>Bacteria</taxon>
        <taxon>Bacillati</taxon>
        <taxon>Actinomycetota</taxon>
        <taxon>Coriobacteriia</taxon>
        <taxon>Coriobacteriales</taxon>
        <taxon>Coriobacteriaceae</taxon>
        <taxon>Collinsella</taxon>
    </lineage>
</organism>
<keyword evidence="3" id="KW-1185">Reference proteome</keyword>
<comment type="caution">
    <text evidence="2">The sequence shown here is derived from an EMBL/GenBank/DDBJ whole genome shotgun (WGS) entry which is preliminary data.</text>
</comment>
<evidence type="ECO:0000313" key="3">
    <source>
        <dbReference type="Proteomes" id="UP000003560"/>
    </source>
</evidence>
<dbReference type="Pfam" id="PF17761">
    <property type="entry name" value="DUF1016_N"/>
    <property type="match status" value="1"/>
</dbReference>
<protein>
    <recommendedName>
        <fullName evidence="1">YhcG N-terminal domain-containing protein</fullName>
    </recommendedName>
</protein>
<dbReference type="AlphaFoldDB" id="B6GAT2"/>
<dbReference type="PANTHER" id="PTHR30547">
    <property type="entry name" value="UNCHARACTERIZED PROTEIN YHCG-RELATED"/>
    <property type="match status" value="1"/>
</dbReference>
<reference evidence="2 3" key="1">
    <citation type="submission" date="2008-10" db="EMBL/GenBank/DDBJ databases">
        <title>Draft genome sequence of Collinsella stercoris (DSM 13279).</title>
        <authorList>
            <person name="Sudarsanam P."/>
            <person name="Ley R."/>
            <person name="Guruge J."/>
            <person name="Turnbaugh P.J."/>
            <person name="Mahowald M."/>
            <person name="Liep D."/>
            <person name="Gordon J."/>
        </authorList>
    </citation>
    <scope>NUCLEOTIDE SEQUENCE [LARGE SCALE GENOMIC DNA]</scope>
    <source>
        <strain evidence="2 3">DSM 13279</strain>
    </source>
</reference>
<dbReference type="PANTHER" id="PTHR30547:SF5">
    <property type="entry name" value="NUCLEASE YHCG-RELATED"/>
    <property type="match status" value="1"/>
</dbReference>
<name>B6GAT2_9ACTN</name>
<accession>B6GAT2</accession>
<sequence length="133" mass="15792">MSKRLTKDFGKGFDPSNLRYMRLLYQAFPIRGALRHELSWTHYRRLSRIADPDARIWYMNECTDAKWSTRRLERQINTLFRERLLASRDKELVSSEIERQEPPKRPEDIIRDPYVLEFLGFSDDAAFHGSAVG</sequence>
<proteinExistence type="predicted"/>
<dbReference type="InterPro" id="IPR041527">
    <property type="entry name" value="YhcG_N"/>
</dbReference>
<dbReference type="InterPro" id="IPR053148">
    <property type="entry name" value="PD-DEXK-like_domain"/>
</dbReference>
<evidence type="ECO:0000313" key="2">
    <source>
        <dbReference type="EMBL" id="EEA90608.1"/>
    </source>
</evidence>
<dbReference type="EMBL" id="ABXJ01000068">
    <property type="protein sequence ID" value="EEA90608.1"/>
    <property type="molecule type" value="Genomic_DNA"/>
</dbReference>
<dbReference type="HOGENOM" id="CLU_046640_2_2_11"/>
<feature type="domain" description="YhcG N-terminal" evidence="1">
    <location>
        <begin position="1"/>
        <end position="83"/>
    </location>
</feature>
<dbReference type="eggNOG" id="COG4804">
    <property type="taxonomic scope" value="Bacteria"/>
</dbReference>
<gene>
    <name evidence="2" type="ORF">COLSTE_01182</name>
</gene>
<evidence type="ECO:0000259" key="1">
    <source>
        <dbReference type="Pfam" id="PF17761"/>
    </source>
</evidence>
<dbReference type="STRING" id="445975.COLSTE_01182"/>
<reference evidence="2 3" key="2">
    <citation type="submission" date="2008-10" db="EMBL/GenBank/DDBJ databases">
        <authorList>
            <person name="Fulton L."/>
            <person name="Clifton S."/>
            <person name="Fulton B."/>
            <person name="Xu J."/>
            <person name="Minx P."/>
            <person name="Pepin K.H."/>
            <person name="Johnson M."/>
            <person name="Thiruvilangam P."/>
            <person name="Bhonagiri V."/>
            <person name="Nash W.E."/>
            <person name="Mardis E.R."/>
            <person name="Wilson R.K."/>
        </authorList>
    </citation>
    <scope>NUCLEOTIDE SEQUENCE [LARGE SCALE GENOMIC DNA]</scope>
    <source>
        <strain evidence="2 3">DSM 13279</strain>
    </source>
</reference>